<evidence type="ECO:0000256" key="8">
    <source>
        <dbReference type="SAM" id="MobiDB-lite"/>
    </source>
</evidence>
<feature type="transmembrane region" description="Helical" evidence="7">
    <location>
        <begin position="169"/>
        <end position="189"/>
    </location>
</feature>
<protein>
    <recommendedName>
        <fullName evidence="9">ABC transmembrane type-1 domain-containing protein</fullName>
    </recommendedName>
</protein>
<evidence type="ECO:0000256" key="1">
    <source>
        <dbReference type="ARBA" id="ARBA00004651"/>
    </source>
</evidence>
<dbReference type="SUPFAM" id="SSF161098">
    <property type="entry name" value="MetI-like"/>
    <property type="match status" value="1"/>
</dbReference>
<dbReference type="KEGG" id="mvd:AWU67_16080"/>
<keyword evidence="4 7" id="KW-0812">Transmembrane</keyword>
<dbReference type="Gene3D" id="1.10.3720.10">
    <property type="entry name" value="MetI-like"/>
    <property type="match status" value="1"/>
</dbReference>
<proteinExistence type="inferred from homology"/>
<feature type="transmembrane region" description="Helical" evidence="7">
    <location>
        <begin position="210"/>
        <end position="235"/>
    </location>
</feature>
<dbReference type="Pfam" id="PF00528">
    <property type="entry name" value="BPD_transp_1"/>
    <property type="match status" value="1"/>
</dbReference>
<evidence type="ECO:0000256" key="3">
    <source>
        <dbReference type="ARBA" id="ARBA00022475"/>
    </source>
</evidence>
<feature type="transmembrane region" description="Helical" evidence="7">
    <location>
        <begin position="39"/>
        <end position="60"/>
    </location>
</feature>
<dbReference type="AlphaFoldDB" id="A0A0Y0PC23"/>
<evidence type="ECO:0000313" key="10">
    <source>
        <dbReference type="EMBL" id="AMB60127.1"/>
    </source>
</evidence>
<keyword evidence="11" id="KW-1185">Reference proteome</keyword>
<comment type="similarity">
    <text evidence="7">Belongs to the binding-protein-dependent transport system permease family.</text>
</comment>
<dbReference type="CDD" id="cd06261">
    <property type="entry name" value="TM_PBP2"/>
    <property type="match status" value="1"/>
</dbReference>
<organism evidence="10 11">
    <name type="scientific">Microterricola viridarii</name>
    <dbReference type="NCBI Taxonomy" id="412690"/>
    <lineage>
        <taxon>Bacteria</taxon>
        <taxon>Bacillati</taxon>
        <taxon>Actinomycetota</taxon>
        <taxon>Actinomycetes</taxon>
        <taxon>Micrococcales</taxon>
        <taxon>Microbacteriaceae</taxon>
        <taxon>Microterricola</taxon>
    </lineage>
</organism>
<dbReference type="PROSITE" id="PS50928">
    <property type="entry name" value="ABC_TM1"/>
    <property type="match status" value="1"/>
</dbReference>
<evidence type="ECO:0000313" key="11">
    <source>
        <dbReference type="Proteomes" id="UP000058305"/>
    </source>
</evidence>
<evidence type="ECO:0000256" key="2">
    <source>
        <dbReference type="ARBA" id="ARBA00022448"/>
    </source>
</evidence>
<dbReference type="GO" id="GO:0005886">
    <property type="term" value="C:plasma membrane"/>
    <property type="evidence" value="ECO:0007669"/>
    <property type="project" value="UniProtKB-SubCell"/>
</dbReference>
<dbReference type="PANTHER" id="PTHR43744:SF8">
    <property type="entry name" value="SN-GLYCEROL-3-PHOSPHATE TRANSPORT SYSTEM PERMEASE PROTEIN UGPE"/>
    <property type="match status" value="1"/>
</dbReference>
<keyword evidence="6 7" id="KW-0472">Membrane</keyword>
<dbReference type="InterPro" id="IPR035906">
    <property type="entry name" value="MetI-like_sf"/>
</dbReference>
<feature type="domain" description="ABC transmembrane type-1" evidence="9">
    <location>
        <begin position="98"/>
        <end position="289"/>
    </location>
</feature>
<evidence type="ECO:0000256" key="4">
    <source>
        <dbReference type="ARBA" id="ARBA00022692"/>
    </source>
</evidence>
<dbReference type="InterPro" id="IPR000515">
    <property type="entry name" value="MetI-like"/>
</dbReference>
<dbReference type="RefSeq" id="WP_067231419.1">
    <property type="nucleotide sequence ID" value="NZ_CP014145.1"/>
</dbReference>
<keyword evidence="2 7" id="KW-0813">Transport</keyword>
<reference evidence="11" key="2">
    <citation type="submission" date="2016-01" db="EMBL/GenBank/DDBJ databases">
        <title>First complete genome sequence of a species in the genus Microterricola, an extremophilic cold active enzyme producing strain ERGS5:02 isolated from Sikkim Himalaya.</title>
        <authorList>
            <person name="Kumar R."/>
            <person name="Singh D."/>
            <person name="Swarnkar M.K."/>
        </authorList>
    </citation>
    <scope>NUCLEOTIDE SEQUENCE [LARGE SCALE GENOMIC DNA]</scope>
    <source>
        <strain evidence="11">ERGS5:02</strain>
    </source>
</reference>
<dbReference type="OrthoDB" id="61122at2"/>
<accession>A0A0Y0PC23</accession>
<evidence type="ECO:0000256" key="7">
    <source>
        <dbReference type="RuleBase" id="RU363032"/>
    </source>
</evidence>
<feature type="transmembrane region" description="Helical" evidence="7">
    <location>
        <begin position="134"/>
        <end position="157"/>
    </location>
</feature>
<dbReference type="PANTHER" id="PTHR43744">
    <property type="entry name" value="ABC TRANSPORTER PERMEASE PROTEIN MG189-RELATED-RELATED"/>
    <property type="match status" value="1"/>
</dbReference>
<feature type="transmembrane region" description="Helical" evidence="7">
    <location>
        <begin position="98"/>
        <end position="122"/>
    </location>
</feature>
<gene>
    <name evidence="10" type="ORF">AWU67_16080</name>
</gene>
<keyword evidence="5 7" id="KW-1133">Transmembrane helix</keyword>
<evidence type="ECO:0000256" key="6">
    <source>
        <dbReference type="ARBA" id="ARBA00023136"/>
    </source>
</evidence>
<name>A0A0Y0PC23_9MICO</name>
<comment type="subcellular location">
    <subcellularLocation>
        <location evidence="1 7">Cell membrane</location>
        <topology evidence="1 7">Multi-pass membrane protein</topology>
    </subcellularLocation>
</comment>
<sequence length="304" mass="33088">MSAVSEVRESAATRARPSSAVRPGRGRRKVGTNTGTGPLGWFLLIVLAVYAGGPLVVFLFNSLKSPAEISNSPLGAPTEWRWENFITAFQDANMGQGILNSLIISVSTAVGVCVIAGLAAYAMTRLDLPGKNNWMLYLLVSTSLPIQMFLVPLLTWWSTLGLYNSQFGLIVIYWAIYSPFATLLLRSFLIAIPPQYEEAARIDGAGEFRLFTSIVVPMIWPGFITAALVAGLQAYNEFLLAVTFIQDADRLPASLALYSFQQNLTPNWALVSAAGLIMALPAIVIFVLLQRRFIEGYTQGGMAN</sequence>
<dbReference type="GO" id="GO:0055085">
    <property type="term" value="P:transmembrane transport"/>
    <property type="evidence" value="ECO:0007669"/>
    <property type="project" value="InterPro"/>
</dbReference>
<feature type="compositionally biased region" description="Basic and acidic residues" evidence="8">
    <location>
        <begin position="1"/>
        <end position="11"/>
    </location>
</feature>
<reference evidence="10 11" key="1">
    <citation type="journal article" date="2016" name="J. Biotechnol.">
        <title>First complete genome sequence of a species in the genus Microterricola, an extremophilic cold active enzyme producing bacterial strain ERGS5:02 isolated from Sikkim Himalaya.</title>
        <authorList>
            <person name="Himanshu"/>
            <person name="Swarnkar M.K."/>
            <person name="Singh D."/>
            <person name="Kumar R."/>
        </authorList>
    </citation>
    <scope>NUCLEOTIDE SEQUENCE [LARGE SCALE GENOMIC DNA]</scope>
    <source>
        <strain evidence="10 11">ERGS5:02</strain>
    </source>
</reference>
<feature type="transmembrane region" description="Helical" evidence="7">
    <location>
        <begin position="268"/>
        <end position="289"/>
    </location>
</feature>
<feature type="region of interest" description="Disordered" evidence="8">
    <location>
        <begin position="1"/>
        <end position="32"/>
    </location>
</feature>
<dbReference type="Proteomes" id="UP000058305">
    <property type="component" value="Chromosome"/>
</dbReference>
<keyword evidence="3" id="KW-1003">Cell membrane</keyword>
<dbReference type="EMBL" id="CP014145">
    <property type="protein sequence ID" value="AMB60127.1"/>
    <property type="molecule type" value="Genomic_DNA"/>
</dbReference>
<evidence type="ECO:0000259" key="9">
    <source>
        <dbReference type="PROSITE" id="PS50928"/>
    </source>
</evidence>
<evidence type="ECO:0000256" key="5">
    <source>
        <dbReference type="ARBA" id="ARBA00022989"/>
    </source>
</evidence>